<accession>A0A1A9BE84</accession>
<gene>
    <name evidence="2" type="ORF">GA0070622_4235</name>
</gene>
<keyword evidence="3" id="KW-1185">Reference proteome</keyword>
<dbReference type="GO" id="GO:0016301">
    <property type="term" value="F:kinase activity"/>
    <property type="evidence" value="ECO:0007669"/>
    <property type="project" value="UniProtKB-KW"/>
</dbReference>
<feature type="domain" description="Aminoglycoside phosphotransferase" evidence="1">
    <location>
        <begin position="37"/>
        <end position="256"/>
    </location>
</feature>
<dbReference type="InterPro" id="IPR011009">
    <property type="entry name" value="Kinase-like_dom_sf"/>
</dbReference>
<organism evidence="2 3">
    <name type="scientific">Micromonospora sediminicola</name>
    <dbReference type="NCBI Taxonomy" id="946078"/>
    <lineage>
        <taxon>Bacteria</taxon>
        <taxon>Bacillati</taxon>
        <taxon>Actinomycetota</taxon>
        <taxon>Actinomycetes</taxon>
        <taxon>Micromonosporales</taxon>
        <taxon>Micromonosporaceae</taxon>
        <taxon>Micromonospora</taxon>
    </lineage>
</organism>
<dbReference type="PANTHER" id="PTHR21310:SF42">
    <property type="entry name" value="BIFUNCTIONAL AAC_APH"/>
    <property type="match status" value="1"/>
</dbReference>
<dbReference type="InterPro" id="IPR051678">
    <property type="entry name" value="AGP_Transferase"/>
</dbReference>
<dbReference type="Gene3D" id="3.90.1200.10">
    <property type="match status" value="1"/>
</dbReference>
<dbReference type="PANTHER" id="PTHR21310">
    <property type="entry name" value="AMINOGLYCOSIDE PHOSPHOTRANSFERASE-RELATED-RELATED"/>
    <property type="match status" value="1"/>
</dbReference>
<evidence type="ECO:0000313" key="2">
    <source>
        <dbReference type="EMBL" id="SBT67182.1"/>
    </source>
</evidence>
<protein>
    <submittedName>
        <fullName evidence="2">Predicted kinase, aminoglycoside phosphotransferase (APT) family</fullName>
    </submittedName>
</protein>
<dbReference type="InterPro" id="IPR002575">
    <property type="entry name" value="Aminoglycoside_PTrfase"/>
</dbReference>
<evidence type="ECO:0000313" key="3">
    <source>
        <dbReference type="Proteomes" id="UP000199558"/>
    </source>
</evidence>
<dbReference type="EMBL" id="FLRH01000003">
    <property type="protein sequence ID" value="SBT67182.1"/>
    <property type="molecule type" value="Genomic_DNA"/>
</dbReference>
<keyword evidence="2" id="KW-0418">Kinase</keyword>
<reference evidence="3" key="1">
    <citation type="submission" date="2016-06" db="EMBL/GenBank/DDBJ databases">
        <authorList>
            <person name="Varghese N."/>
            <person name="Submissions Spin"/>
        </authorList>
    </citation>
    <scope>NUCLEOTIDE SEQUENCE [LARGE SCALE GENOMIC DNA]</scope>
    <source>
        <strain evidence="3">DSM 45794</strain>
    </source>
</reference>
<name>A0A1A9BE84_9ACTN</name>
<proteinExistence type="predicted"/>
<dbReference type="Pfam" id="PF01636">
    <property type="entry name" value="APH"/>
    <property type="match status" value="1"/>
</dbReference>
<sequence length="295" mass="32459">MVRPGEIVVTAEQVRALIDAQFPEWSELPIAAQPLTGTDNALFRLGDSLTARLPRAPWAVDQVATDATWLPRLAPHLPVPVPVPIGLGQPGGDYPWPWTIVPWLDGHNPEAGQDLVDLAVDLAGFVRAMIAIDPMDGPVKEGIQRGVPLAQRDELTRRSIAALGDRIDRRAVTAAWDEAMAADEWPGPPVWLHGDLLGGNLLVDRGRLTGVIDFGALGRGDPAVETRPGWSLFDARARAAYREALGFDEATWVRGWAWMLSGSLYWLADLWDLISEDDRADTIRSIDHIVRHRHD</sequence>
<dbReference type="SUPFAM" id="SSF56112">
    <property type="entry name" value="Protein kinase-like (PK-like)"/>
    <property type="match status" value="1"/>
</dbReference>
<dbReference type="Proteomes" id="UP000199558">
    <property type="component" value="Unassembled WGS sequence"/>
</dbReference>
<dbReference type="AlphaFoldDB" id="A0A1A9BE84"/>
<dbReference type="CDD" id="cd05155">
    <property type="entry name" value="APH_ChoK_like_1"/>
    <property type="match status" value="1"/>
</dbReference>
<evidence type="ECO:0000259" key="1">
    <source>
        <dbReference type="Pfam" id="PF01636"/>
    </source>
</evidence>
<keyword evidence="2" id="KW-0808">Transferase</keyword>
<dbReference type="STRING" id="946078.GA0070622_4235"/>
<dbReference type="Gene3D" id="3.30.200.20">
    <property type="entry name" value="Phosphorylase Kinase, domain 1"/>
    <property type="match status" value="1"/>
</dbReference>